<dbReference type="PRINTS" id="PR00039">
    <property type="entry name" value="HTHLYSR"/>
</dbReference>
<evidence type="ECO:0000259" key="5">
    <source>
        <dbReference type="PROSITE" id="PS50931"/>
    </source>
</evidence>
<evidence type="ECO:0000313" key="6">
    <source>
        <dbReference type="EMBL" id="PRQ09099.1"/>
    </source>
</evidence>
<dbReference type="SUPFAM" id="SSF46785">
    <property type="entry name" value="Winged helix' DNA-binding domain"/>
    <property type="match status" value="1"/>
</dbReference>
<dbReference type="Pfam" id="PF03466">
    <property type="entry name" value="LysR_substrate"/>
    <property type="match status" value="1"/>
</dbReference>
<evidence type="ECO:0000256" key="4">
    <source>
        <dbReference type="ARBA" id="ARBA00023163"/>
    </source>
</evidence>
<dbReference type="Proteomes" id="UP000238823">
    <property type="component" value="Unassembled WGS sequence"/>
</dbReference>
<dbReference type="InterPro" id="IPR000847">
    <property type="entry name" value="LysR_HTH_N"/>
</dbReference>
<comment type="similarity">
    <text evidence="1">Belongs to the LysR transcriptional regulatory family.</text>
</comment>
<name>A0A2S9YVM7_9BACT</name>
<gene>
    <name evidence="6" type="primary">dmlR_2</name>
    <name evidence="6" type="ORF">ENSA7_10890</name>
</gene>
<sequence length="311" mass="33822">MKLDEMELLVRVAETGSMTLAARQMHLTPAAVSAAVRRVEETMGVRLFERTTRSLHPTDEGLVVLEGCQDVVERWERTLEEVHGTTHELVGTVHLSAPADTTYQVLAPVIVAVAEAHPRLQVVVHSSDALQHLQRDAIDMAIRYGAMPDSSLSARKLAESPGVLVAAPAYLARRGHPRAPEQLAGHRCLTLQLASVAVTRWTLHGEGSVHEVSLGSPLCGDGHLARMWAVAGMGIALKSLFDVIDDLEAGRLVRVLPGYASSPTPYHAVFPSRRYLPARVRALDVALTSEFTARHARCEAWLRRTAPSADA</sequence>
<dbReference type="CDD" id="cd08422">
    <property type="entry name" value="PBP2_CrgA_like"/>
    <property type="match status" value="1"/>
</dbReference>
<dbReference type="Gene3D" id="3.40.190.290">
    <property type="match status" value="1"/>
</dbReference>
<dbReference type="GO" id="GO:0006351">
    <property type="term" value="P:DNA-templated transcription"/>
    <property type="evidence" value="ECO:0007669"/>
    <property type="project" value="TreeGrafter"/>
</dbReference>
<evidence type="ECO:0000313" key="7">
    <source>
        <dbReference type="Proteomes" id="UP000238823"/>
    </source>
</evidence>
<dbReference type="PANTHER" id="PTHR30537">
    <property type="entry name" value="HTH-TYPE TRANSCRIPTIONAL REGULATOR"/>
    <property type="match status" value="1"/>
</dbReference>
<dbReference type="InterPro" id="IPR005119">
    <property type="entry name" value="LysR_subst-bd"/>
</dbReference>
<evidence type="ECO:0000256" key="1">
    <source>
        <dbReference type="ARBA" id="ARBA00009437"/>
    </source>
</evidence>
<dbReference type="SUPFAM" id="SSF53850">
    <property type="entry name" value="Periplasmic binding protein-like II"/>
    <property type="match status" value="1"/>
</dbReference>
<dbReference type="Pfam" id="PF00126">
    <property type="entry name" value="HTH_1"/>
    <property type="match status" value="1"/>
</dbReference>
<feature type="domain" description="HTH lysR-type" evidence="5">
    <location>
        <begin position="1"/>
        <end position="58"/>
    </location>
</feature>
<dbReference type="FunFam" id="1.10.10.10:FF:000001">
    <property type="entry name" value="LysR family transcriptional regulator"/>
    <property type="match status" value="1"/>
</dbReference>
<dbReference type="PANTHER" id="PTHR30537:SF21">
    <property type="entry name" value="HTH-TYPE TRANSCRIPTIONAL REGULATOR SINR-RELATED"/>
    <property type="match status" value="1"/>
</dbReference>
<comment type="caution">
    <text evidence="6">The sequence shown here is derived from an EMBL/GenBank/DDBJ whole genome shotgun (WGS) entry which is preliminary data.</text>
</comment>
<accession>A0A2S9YVM7</accession>
<dbReference type="InterPro" id="IPR058163">
    <property type="entry name" value="LysR-type_TF_proteobact-type"/>
</dbReference>
<dbReference type="GO" id="GO:0043565">
    <property type="term" value="F:sequence-specific DNA binding"/>
    <property type="evidence" value="ECO:0007669"/>
    <property type="project" value="TreeGrafter"/>
</dbReference>
<dbReference type="EMBL" id="PVNL01000030">
    <property type="protein sequence ID" value="PRQ09099.1"/>
    <property type="molecule type" value="Genomic_DNA"/>
</dbReference>
<dbReference type="InterPro" id="IPR036390">
    <property type="entry name" value="WH_DNA-bd_sf"/>
</dbReference>
<dbReference type="Gene3D" id="1.10.10.10">
    <property type="entry name" value="Winged helix-like DNA-binding domain superfamily/Winged helix DNA-binding domain"/>
    <property type="match status" value="1"/>
</dbReference>
<dbReference type="RefSeq" id="WP_181233213.1">
    <property type="nucleotide sequence ID" value="NZ_PVNL01000030.1"/>
</dbReference>
<reference evidence="6 7" key="1">
    <citation type="submission" date="2018-03" db="EMBL/GenBank/DDBJ databases">
        <title>Draft Genome Sequences of the Obligatory Marine Myxobacteria Enhygromyxa salina SWB007.</title>
        <authorList>
            <person name="Poehlein A."/>
            <person name="Moghaddam J.A."/>
            <person name="Harms H."/>
            <person name="Alanjari M."/>
            <person name="Koenig G.M."/>
            <person name="Daniel R."/>
            <person name="Schaeberle T.F."/>
        </authorList>
    </citation>
    <scope>NUCLEOTIDE SEQUENCE [LARGE SCALE GENOMIC DNA]</scope>
    <source>
        <strain evidence="6 7">SWB007</strain>
    </source>
</reference>
<protein>
    <submittedName>
        <fullName evidence="6">HTH-type transcriptional regulator DmlR</fullName>
    </submittedName>
</protein>
<dbReference type="PROSITE" id="PS50931">
    <property type="entry name" value="HTH_LYSR"/>
    <property type="match status" value="1"/>
</dbReference>
<evidence type="ECO:0000256" key="2">
    <source>
        <dbReference type="ARBA" id="ARBA00023015"/>
    </source>
</evidence>
<dbReference type="InterPro" id="IPR036388">
    <property type="entry name" value="WH-like_DNA-bd_sf"/>
</dbReference>
<organism evidence="6 7">
    <name type="scientific">Enhygromyxa salina</name>
    <dbReference type="NCBI Taxonomy" id="215803"/>
    <lineage>
        <taxon>Bacteria</taxon>
        <taxon>Pseudomonadati</taxon>
        <taxon>Myxococcota</taxon>
        <taxon>Polyangia</taxon>
        <taxon>Nannocystales</taxon>
        <taxon>Nannocystaceae</taxon>
        <taxon>Enhygromyxa</taxon>
    </lineage>
</organism>
<keyword evidence="2" id="KW-0805">Transcription regulation</keyword>
<dbReference type="GO" id="GO:0003700">
    <property type="term" value="F:DNA-binding transcription factor activity"/>
    <property type="evidence" value="ECO:0007669"/>
    <property type="project" value="InterPro"/>
</dbReference>
<proteinExistence type="inferred from homology"/>
<keyword evidence="4" id="KW-0804">Transcription</keyword>
<keyword evidence="3" id="KW-0238">DNA-binding</keyword>
<evidence type="ECO:0000256" key="3">
    <source>
        <dbReference type="ARBA" id="ARBA00023125"/>
    </source>
</evidence>
<dbReference type="AlphaFoldDB" id="A0A2S9YVM7"/>